<gene>
    <name evidence="2" type="ORF">ColSpa_07224</name>
</gene>
<name>A0AA37LIA0_9PEZI</name>
<proteinExistence type="predicted"/>
<accession>A0AA37LIA0</accession>
<dbReference type="Proteomes" id="UP001055115">
    <property type="component" value="Unassembled WGS sequence"/>
</dbReference>
<keyword evidence="3" id="KW-1185">Reference proteome</keyword>
<evidence type="ECO:0000256" key="1">
    <source>
        <dbReference type="SAM" id="MobiDB-lite"/>
    </source>
</evidence>
<dbReference type="RefSeq" id="XP_049129393.1">
    <property type="nucleotide sequence ID" value="XM_049273436.1"/>
</dbReference>
<reference evidence="2 3" key="1">
    <citation type="submission" date="2022-03" db="EMBL/GenBank/DDBJ databases">
        <title>Genome data of Colletotrichum spp.</title>
        <authorList>
            <person name="Utami Y.D."/>
            <person name="Hiruma K."/>
        </authorList>
    </citation>
    <scope>NUCLEOTIDE SEQUENCE [LARGE SCALE GENOMIC DNA]</scope>
    <source>
        <strain evidence="2 3">MAFF 239500</strain>
    </source>
</reference>
<dbReference type="GeneID" id="73328026"/>
<protein>
    <submittedName>
        <fullName evidence="2">Uncharacterized protein</fullName>
    </submittedName>
</protein>
<organism evidence="2 3">
    <name type="scientific">Colletotrichum spaethianum</name>
    <dbReference type="NCBI Taxonomy" id="700344"/>
    <lineage>
        <taxon>Eukaryota</taxon>
        <taxon>Fungi</taxon>
        <taxon>Dikarya</taxon>
        <taxon>Ascomycota</taxon>
        <taxon>Pezizomycotina</taxon>
        <taxon>Sordariomycetes</taxon>
        <taxon>Hypocreomycetidae</taxon>
        <taxon>Glomerellales</taxon>
        <taxon>Glomerellaceae</taxon>
        <taxon>Colletotrichum</taxon>
        <taxon>Colletotrichum spaethianum species complex</taxon>
    </lineage>
</organism>
<sequence length="82" mass="8715">MAVQGTYTINLCFVQAKGWGTAGTPATQSQTQHYGTPLHLVAVAFLFSHLDPWQRDAPLHSSSPLRKAPQPGGGGGSDDRIL</sequence>
<comment type="caution">
    <text evidence="2">The sequence shown here is derived from an EMBL/GenBank/DDBJ whole genome shotgun (WGS) entry which is preliminary data.</text>
</comment>
<dbReference type="AlphaFoldDB" id="A0AA37LIA0"/>
<evidence type="ECO:0000313" key="2">
    <source>
        <dbReference type="EMBL" id="GKT47043.1"/>
    </source>
</evidence>
<feature type="region of interest" description="Disordered" evidence="1">
    <location>
        <begin position="58"/>
        <end position="82"/>
    </location>
</feature>
<dbReference type="EMBL" id="BQXU01000018">
    <property type="protein sequence ID" value="GKT47043.1"/>
    <property type="molecule type" value="Genomic_DNA"/>
</dbReference>
<evidence type="ECO:0000313" key="3">
    <source>
        <dbReference type="Proteomes" id="UP001055115"/>
    </source>
</evidence>